<dbReference type="Proteomes" id="UP001432000">
    <property type="component" value="Chromosome"/>
</dbReference>
<evidence type="ECO:0000313" key="3">
    <source>
        <dbReference type="EMBL" id="WXG67196.1"/>
    </source>
</evidence>
<reference evidence="3 4" key="1">
    <citation type="submission" date="2024-03" db="EMBL/GenBank/DDBJ databases">
        <title>Natural products discovery in diverse microorganisms through a two-stage MS feature dereplication strategy.</title>
        <authorList>
            <person name="Zhang R."/>
        </authorList>
    </citation>
    <scope>NUCLEOTIDE SEQUENCE [LARGE SCALE GENOMIC DNA]</scope>
    <source>
        <strain evidence="3 4">18930</strain>
    </source>
</reference>
<dbReference type="RefSeq" id="WP_338886618.1">
    <property type="nucleotide sequence ID" value="NZ_CP147846.1"/>
</dbReference>
<dbReference type="EMBL" id="CP147846">
    <property type="protein sequence ID" value="WXG67196.1"/>
    <property type="molecule type" value="Genomic_DNA"/>
</dbReference>
<feature type="region of interest" description="Disordered" evidence="1">
    <location>
        <begin position="1"/>
        <end position="32"/>
    </location>
</feature>
<feature type="transmembrane region" description="Helical" evidence="2">
    <location>
        <begin position="40"/>
        <end position="61"/>
    </location>
</feature>
<feature type="compositionally biased region" description="Basic and acidic residues" evidence="1">
    <location>
        <begin position="1"/>
        <end position="18"/>
    </location>
</feature>
<accession>A0ABZ2PHH9</accession>
<name>A0ABZ2PHH9_9NOCA</name>
<proteinExistence type="predicted"/>
<protein>
    <recommendedName>
        <fullName evidence="5">Mce-associated membrane protein</fullName>
    </recommendedName>
</protein>
<evidence type="ECO:0000313" key="4">
    <source>
        <dbReference type="Proteomes" id="UP001432000"/>
    </source>
</evidence>
<evidence type="ECO:0000256" key="1">
    <source>
        <dbReference type="SAM" id="MobiDB-lite"/>
    </source>
</evidence>
<evidence type="ECO:0008006" key="5">
    <source>
        <dbReference type="Google" id="ProtNLM"/>
    </source>
</evidence>
<sequence>MASWRERRQQWADSREEAQNNASAAAAETGERRPPTPWPFILAVGIVVVLLAAIFLAARFAPAEDNVTQAQLLTDSIDDFVQAQNDGDADLLRSTTCQDQLAQLISGSDADYASARADDVDENGKLVVDGAPTDYEVNGDRGVVTVPTKLEKVGATSSEKWKFVRVDDKWLVCNV</sequence>
<evidence type="ECO:0000256" key="2">
    <source>
        <dbReference type="SAM" id="Phobius"/>
    </source>
</evidence>
<keyword evidence="4" id="KW-1185">Reference proteome</keyword>
<keyword evidence="2" id="KW-0472">Membrane</keyword>
<keyword evidence="2" id="KW-0812">Transmembrane</keyword>
<gene>
    <name evidence="3" type="ORF">WDS16_18305</name>
</gene>
<keyword evidence="2" id="KW-1133">Transmembrane helix</keyword>
<feature type="compositionally biased region" description="Low complexity" evidence="1">
    <location>
        <begin position="19"/>
        <end position="28"/>
    </location>
</feature>
<organism evidence="3 4">
    <name type="scientific">Rhodococcus sovatensis</name>
    <dbReference type="NCBI Taxonomy" id="1805840"/>
    <lineage>
        <taxon>Bacteria</taxon>
        <taxon>Bacillati</taxon>
        <taxon>Actinomycetota</taxon>
        <taxon>Actinomycetes</taxon>
        <taxon>Mycobacteriales</taxon>
        <taxon>Nocardiaceae</taxon>
        <taxon>Rhodococcus</taxon>
    </lineage>
</organism>